<evidence type="ECO:0000313" key="4">
    <source>
        <dbReference type="Proteomes" id="UP000199438"/>
    </source>
</evidence>
<name>A0A1I1K333_9FLAO</name>
<dbReference type="Pfam" id="PF13590">
    <property type="entry name" value="DUF4136"/>
    <property type="match status" value="1"/>
</dbReference>
<gene>
    <name evidence="3" type="ORF">SAMN04487907_105200</name>
</gene>
<feature type="chain" id="PRO_5011635198" description="DUF4136 domain-containing protein" evidence="1">
    <location>
        <begin position="22"/>
        <end position="175"/>
    </location>
</feature>
<dbReference type="InterPro" id="IPR025411">
    <property type="entry name" value="DUF4136"/>
</dbReference>
<feature type="signal peptide" evidence="1">
    <location>
        <begin position="1"/>
        <end position="21"/>
    </location>
</feature>
<proteinExistence type="predicted"/>
<dbReference type="STRING" id="1334022.SAMN04487907_105200"/>
<dbReference type="PROSITE" id="PS51257">
    <property type="entry name" value="PROKAR_LIPOPROTEIN"/>
    <property type="match status" value="1"/>
</dbReference>
<sequence length="175" mass="19854">MKLVAKLVFFCLLLVSCNTPRTTFDYDAQTNFDQYKTYQLFPDFRTEMSQLDEKRIISSLDHFMRQENIALAEENPDLYVNVYTEKFQEQNNNTLGVGVGSGGGNVGVGVSGGIPLGGPKDYVRFIIDFIDVEKDALVWKAEVEVKFNYNATPDQRQVLFDKVFAKALEAYPPKD</sequence>
<dbReference type="Gene3D" id="3.30.160.670">
    <property type="match status" value="1"/>
</dbReference>
<evidence type="ECO:0000256" key="1">
    <source>
        <dbReference type="SAM" id="SignalP"/>
    </source>
</evidence>
<keyword evidence="4" id="KW-1185">Reference proteome</keyword>
<dbReference type="AlphaFoldDB" id="A0A1I1K333"/>
<dbReference type="EMBL" id="FOKV01000005">
    <property type="protein sequence ID" value="SFC55254.1"/>
    <property type="molecule type" value="Genomic_DNA"/>
</dbReference>
<organism evidence="3 4">
    <name type="scientific">Zunongwangia mangrovi</name>
    <dbReference type="NCBI Taxonomy" id="1334022"/>
    <lineage>
        <taxon>Bacteria</taxon>
        <taxon>Pseudomonadati</taxon>
        <taxon>Bacteroidota</taxon>
        <taxon>Flavobacteriia</taxon>
        <taxon>Flavobacteriales</taxon>
        <taxon>Flavobacteriaceae</taxon>
        <taxon>Zunongwangia</taxon>
    </lineage>
</organism>
<dbReference type="RefSeq" id="WP_092543207.1">
    <property type="nucleotide sequence ID" value="NZ_FOKV01000005.1"/>
</dbReference>
<dbReference type="Proteomes" id="UP000199438">
    <property type="component" value="Unassembled WGS sequence"/>
</dbReference>
<reference evidence="4" key="1">
    <citation type="submission" date="2016-10" db="EMBL/GenBank/DDBJ databases">
        <authorList>
            <person name="Varghese N."/>
            <person name="Submissions S."/>
        </authorList>
    </citation>
    <scope>NUCLEOTIDE SEQUENCE [LARGE SCALE GENOMIC DNA]</scope>
    <source>
        <strain evidence="4">DSM 24499</strain>
    </source>
</reference>
<accession>A0A1I1K333</accession>
<evidence type="ECO:0000259" key="2">
    <source>
        <dbReference type="Pfam" id="PF13590"/>
    </source>
</evidence>
<keyword evidence="1" id="KW-0732">Signal</keyword>
<protein>
    <recommendedName>
        <fullName evidence="2">DUF4136 domain-containing protein</fullName>
    </recommendedName>
</protein>
<dbReference type="OrthoDB" id="1430233at2"/>
<evidence type="ECO:0000313" key="3">
    <source>
        <dbReference type="EMBL" id="SFC55254.1"/>
    </source>
</evidence>
<feature type="domain" description="DUF4136" evidence="2">
    <location>
        <begin position="25"/>
        <end position="173"/>
    </location>
</feature>